<organism evidence="1 2">
    <name type="scientific">Dermacentor silvarum</name>
    <name type="common">Tick</name>
    <dbReference type="NCBI Taxonomy" id="543639"/>
    <lineage>
        <taxon>Eukaryota</taxon>
        <taxon>Metazoa</taxon>
        <taxon>Ecdysozoa</taxon>
        <taxon>Arthropoda</taxon>
        <taxon>Chelicerata</taxon>
        <taxon>Arachnida</taxon>
        <taxon>Acari</taxon>
        <taxon>Parasitiformes</taxon>
        <taxon>Ixodida</taxon>
        <taxon>Ixodoidea</taxon>
        <taxon>Ixodidae</taxon>
        <taxon>Rhipicephalinae</taxon>
        <taxon>Dermacentor</taxon>
    </lineage>
</organism>
<proteinExistence type="predicted"/>
<reference evidence="1" key="1">
    <citation type="submission" date="2020-05" db="EMBL/GenBank/DDBJ databases">
        <title>Large-scale comparative analyses of tick genomes elucidate their genetic diversity and vector capacities.</title>
        <authorList>
            <person name="Jia N."/>
            <person name="Wang J."/>
            <person name="Shi W."/>
            <person name="Du L."/>
            <person name="Sun Y."/>
            <person name="Zhan W."/>
            <person name="Jiang J."/>
            <person name="Wang Q."/>
            <person name="Zhang B."/>
            <person name="Ji P."/>
            <person name="Sakyi L.B."/>
            <person name="Cui X."/>
            <person name="Yuan T."/>
            <person name="Jiang B."/>
            <person name="Yang W."/>
            <person name="Lam T.T.-Y."/>
            <person name="Chang Q."/>
            <person name="Ding S."/>
            <person name="Wang X."/>
            <person name="Zhu J."/>
            <person name="Ruan X."/>
            <person name="Zhao L."/>
            <person name="Wei J."/>
            <person name="Que T."/>
            <person name="Du C."/>
            <person name="Cheng J."/>
            <person name="Dai P."/>
            <person name="Han X."/>
            <person name="Huang E."/>
            <person name="Gao Y."/>
            <person name="Liu J."/>
            <person name="Shao H."/>
            <person name="Ye R."/>
            <person name="Li L."/>
            <person name="Wei W."/>
            <person name="Wang X."/>
            <person name="Wang C."/>
            <person name="Yang T."/>
            <person name="Huo Q."/>
            <person name="Li W."/>
            <person name="Guo W."/>
            <person name="Chen H."/>
            <person name="Zhou L."/>
            <person name="Ni X."/>
            <person name="Tian J."/>
            <person name="Zhou Y."/>
            <person name="Sheng Y."/>
            <person name="Liu T."/>
            <person name="Pan Y."/>
            <person name="Xia L."/>
            <person name="Li J."/>
            <person name="Zhao F."/>
            <person name="Cao W."/>
        </authorList>
    </citation>
    <scope>NUCLEOTIDE SEQUENCE</scope>
    <source>
        <strain evidence="1">Dsil-2018</strain>
    </source>
</reference>
<protein>
    <submittedName>
        <fullName evidence="1">Uncharacterized protein</fullName>
    </submittedName>
</protein>
<evidence type="ECO:0000313" key="1">
    <source>
        <dbReference type="EMBL" id="KAH7953015.1"/>
    </source>
</evidence>
<evidence type="ECO:0000313" key="2">
    <source>
        <dbReference type="Proteomes" id="UP000821865"/>
    </source>
</evidence>
<keyword evidence="2" id="KW-1185">Reference proteome</keyword>
<sequence length="162" mass="18162">MSAVYNRLPMCQLEQHTPGELRAQVVHLKGRLECSSFPGVIYKITYNDCDAASTGESGDPKRHMRQLENKVAEGQSASNALSKHGKNTGHRIYWDSASVIAVETRLSTITKTIALLSHKLQAFVADAFQLDSHVSYLIQKKVELLRLNKQIFDANDDDVYKE</sequence>
<dbReference type="Proteomes" id="UP000821865">
    <property type="component" value="Chromosome 4"/>
</dbReference>
<gene>
    <name evidence="1" type="ORF">HPB49_003455</name>
</gene>
<comment type="caution">
    <text evidence="1">The sequence shown here is derived from an EMBL/GenBank/DDBJ whole genome shotgun (WGS) entry which is preliminary data.</text>
</comment>
<dbReference type="EMBL" id="CM023473">
    <property type="protein sequence ID" value="KAH7953015.1"/>
    <property type="molecule type" value="Genomic_DNA"/>
</dbReference>
<accession>A0ACB8CUT6</accession>
<name>A0ACB8CUT6_DERSI</name>